<keyword evidence="5" id="KW-1185">Reference proteome</keyword>
<evidence type="ECO:0000256" key="1">
    <source>
        <dbReference type="PIRNR" id="PIRNR006386"/>
    </source>
</evidence>
<evidence type="ECO:0000259" key="3">
    <source>
        <dbReference type="Pfam" id="PF01323"/>
    </source>
</evidence>
<dbReference type="PANTHER" id="PTHR42943:SF2">
    <property type="entry name" value="GLUTATHIONE S-TRANSFERASE KAPPA 1"/>
    <property type="match status" value="1"/>
</dbReference>
<keyword evidence="1" id="KW-0413">Isomerase</keyword>
<dbReference type="EMBL" id="JACYTR010000001">
    <property type="protein sequence ID" value="MBD8524262.1"/>
    <property type="molecule type" value="Genomic_DNA"/>
</dbReference>
<dbReference type="InterPro" id="IPR051924">
    <property type="entry name" value="GST_Kappa/NadH"/>
</dbReference>
<dbReference type="SUPFAM" id="SSF52833">
    <property type="entry name" value="Thioredoxin-like"/>
    <property type="match status" value="1"/>
</dbReference>
<dbReference type="GO" id="GO:0006749">
    <property type="term" value="P:glutathione metabolic process"/>
    <property type="evidence" value="ECO:0007669"/>
    <property type="project" value="TreeGrafter"/>
</dbReference>
<evidence type="ECO:0000256" key="2">
    <source>
        <dbReference type="PIRSR" id="PIRSR006386-1"/>
    </source>
</evidence>
<dbReference type="GO" id="GO:0004602">
    <property type="term" value="F:glutathione peroxidase activity"/>
    <property type="evidence" value="ECO:0007669"/>
    <property type="project" value="TreeGrafter"/>
</dbReference>
<dbReference type="GO" id="GO:0004364">
    <property type="term" value="F:glutathione transferase activity"/>
    <property type="evidence" value="ECO:0007669"/>
    <property type="project" value="TreeGrafter"/>
</dbReference>
<dbReference type="InterPro" id="IPR014440">
    <property type="entry name" value="HCCAis_GSTk"/>
</dbReference>
<evidence type="ECO:0000313" key="5">
    <source>
        <dbReference type="Proteomes" id="UP000613768"/>
    </source>
</evidence>
<proteinExistence type="inferred from homology"/>
<dbReference type="Pfam" id="PF01323">
    <property type="entry name" value="DSBA"/>
    <property type="match status" value="1"/>
</dbReference>
<comment type="similarity">
    <text evidence="1">Belongs to the GST superfamily. NadH family.</text>
</comment>
<protein>
    <recommendedName>
        <fullName evidence="1">2-hydroxychromene-2-carboxylate isomerase</fullName>
        <ecNumber evidence="1">5.99.1.4</ecNumber>
    </recommendedName>
</protein>
<dbReference type="InterPro" id="IPR001853">
    <property type="entry name" value="DSBA-like_thioredoxin_dom"/>
</dbReference>
<dbReference type="InterPro" id="IPR036249">
    <property type="entry name" value="Thioredoxin-like_sf"/>
</dbReference>
<dbReference type="EC" id="5.99.1.4" evidence="1"/>
<accession>A0AAW3ZGI5</accession>
<reference evidence="4 5" key="1">
    <citation type="submission" date="2020-09" db="EMBL/GenBank/DDBJ databases">
        <title>Pseudoxanthomonas sp. CAU 1598 isolated from sand of Yaerae Beach.</title>
        <authorList>
            <person name="Kim W."/>
        </authorList>
    </citation>
    <scope>NUCLEOTIDE SEQUENCE [LARGE SCALE GENOMIC DNA]</scope>
    <source>
        <strain evidence="4 5">CAU 1598</strain>
    </source>
</reference>
<evidence type="ECO:0000313" key="4">
    <source>
        <dbReference type="EMBL" id="MBD8524262.1"/>
    </source>
</evidence>
<feature type="domain" description="DSBA-like thioredoxin" evidence="3">
    <location>
        <begin position="2"/>
        <end position="181"/>
    </location>
</feature>
<dbReference type="PIRSF" id="PIRSF006386">
    <property type="entry name" value="HCCAis_GSTk"/>
    <property type="match status" value="1"/>
</dbReference>
<gene>
    <name evidence="4" type="ORF">IFO71_00765</name>
</gene>
<dbReference type="GO" id="GO:0018845">
    <property type="term" value="F:2-hydroxychromene-2-carboxylate isomerase activity"/>
    <property type="evidence" value="ECO:0007669"/>
    <property type="project" value="UniProtKB-UniRule"/>
</dbReference>
<dbReference type="PANTHER" id="PTHR42943">
    <property type="entry name" value="GLUTATHIONE S-TRANSFERASE KAPPA"/>
    <property type="match status" value="1"/>
</dbReference>
<dbReference type="Gene3D" id="3.40.30.10">
    <property type="entry name" value="Glutaredoxin"/>
    <property type="match status" value="1"/>
</dbReference>
<dbReference type="Proteomes" id="UP000613768">
    <property type="component" value="Unassembled WGS sequence"/>
</dbReference>
<sequence>MQITWYFDVISPFAWLQWPAIKQLCSERQVSLRPILLAGLLDRHGHKGPAEIPGKRLFTYRHAVWRAQQQGRTLRFPPSHPFNPIPALRLCIAAGSTVSAVDQVLSWIWDKGCAADSAEALQPLARSMGIHDAVVAIGQSQVKLDLKNNFERALAAGVFGVPTLEIGKELFWGEDATELALAYLAQPDLFQRSPFKELEAMPVGIQRSV</sequence>
<comment type="caution">
    <text evidence="4">The sequence shown here is derived from an EMBL/GenBank/DDBJ whole genome shotgun (WGS) entry which is preliminary data.</text>
</comment>
<dbReference type="AlphaFoldDB" id="A0AAW3ZGI5"/>
<feature type="active site" description="Nucleophile" evidence="2">
    <location>
        <position position="11"/>
    </location>
</feature>
<comment type="catalytic activity">
    <reaction evidence="1">
        <text>2-hydroxychromene-2-carboxylate = (3E)-4-(2-hydroxyphenyl)-2-oxobut-3-enoate</text>
        <dbReference type="Rhea" id="RHEA:27401"/>
        <dbReference type="ChEBI" id="CHEBI:59350"/>
        <dbReference type="ChEBI" id="CHEBI:59353"/>
        <dbReference type="EC" id="5.99.1.4"/>
    </reaction>
</comment>
<dbReference type="RefSeq" id="WP_192027604.1">
    <property type="nucleotide sequence ID" value="NZ_JACYTR010000001.1"/>
</dbReference>
<organism evidence="4 5">
    <name type="scientific">Pseudomarimonas arenosa</name>
    <dbReference type="NCBI Taxonomy" id="2774145"/>
    <lineage>
        <taxon>Bacteria</taxon>
        <taxon>Pseudomonadati</taxon>
        <taxon>Pseudomonadota</taxon>
        <taxon>Gammaproteobacteria</taxon>
        <taxon>Lysobacterales</taxon>
        <taxon>Lysobacteraceae</taxon>
        <taxon>Pseudomarimonas</taxon>
    </lineage>
</organism>
<name>A0AAW3ZGI5_9GAMM</name>